<comment type="caution">
    <text evidence="1">The sequence shown here is derived from an EMBL/GenBank/DDBJ whole genome shotgun (WGS) entry which is preliminary data.</text>
</comment>
<protein>
    <submittedName>
        <fullName evidence="1">Uncharacterized protein</fullName>
    </submittedName>
</protein>
<accession>A0A2K3M1H1</accession>
<reference evidence="1 2" key="2">
    <citation type="journal article" date="2017" name="Front. Plant Sci.">
        <title>Gene Classification and Mining of Molecular Markers Useful in Red Clover (Trifolium pratense) Breeding.</title>
        <authorList>
            <person name="Istvanek J."/>
            <person name="Dluhosova J."/>
            <person name="Dluhos P."/>
            <person name="Patkova L."/>
            <person name="Nedelnik J."/>
            <person name="Repkova J."/>
        </authorList>
    </citation>
    <scope>NUCLEOTIDE SEQUENCE [LARGE SCALE GENOMIC DNA]</scope>
    <source>
        <strain evidence="2">cv. Tatra</strain>
        <tissue evidence="1">Young leaves</tissue>
    </source>
</reference>
<sequence>MKRSPVVIETVTKEVVVTPMTTKMKKMQFGRKSTVENLILGRGSIIAQNIFWGIHWNDVQGKDGRVEGLVKTGFLDIQELLPVLNRDAMASMGSHDK</sequence>
<evidence type="ECO:0000313" key="2">
    <source>
        <dbReference type="Proteomes" id="UP000236291"/>
    </source>
</evidence>
<gene>
    <name evidence="1" type="ORF">L195_g040701</name>
</gene>
<evidence type="ECO:0000313" key="1">
    <source>
        <dbReference type="EMBL" id="PNX84638.1"/>
    </source>
</evidence>
<proteinExistence type="predicted"/>
<name>A0A2K3M1H1_TRIPR</name>
<reference evidence="1 2" key="1">
    <citation type="journal article" date="2014" name="Am. J. Bot.">
        <title>Genome assembly and annotation for red clover (Trifolium pratense; Fabaceae).</title>
        <authorList>
            <person name="Istvanek J."/>
            <person name="Jaros M."/>
            <person name="Krenek A."/>
            <person name="Repkova J."/>
        </authorList>
    </citation>
    <scope>NUCLEOTIDE SEQUENCE [LARGE SCALE GENOMIC DNA]</scope>
    <source>
        <strain evidence="2">cv. Tatra</strain>
        <tissue evidence="1">Young leaves</tissue>
    </source>
</reference>
<dbReference type="Proteomes" id="UP000236291">
    <property type="component" value="Unassembled WGS sequence"/>
</dbReference>
<dbReference type="EMBL" id="ASHM01046824">
    <property type="protein sequence ID" value="PNX84638.1"/>
    <property type="molecule type" value="Genomic_DNA"/>
</dbReference>
<dbReference type="AlphaFoldDB" id="A0A2K3M1H1"/>
<organism evidence="1 2">
    <name type="scientific">Trifolium pratense</name>
    <name type="common">Red clover</name>
    <dbReference type="NCBI Taxonomy" id="57577"/>
    <lineage>
        <taxon>Eukaryota</taxon>
        <taxon>Viridiplantae</taxon>
        <taxon>Streptophyta</taxon>
        <taxon>Embryophyta</taxon>
        <taxon>Tracheophyta</taxon>
        <taxon>Spermatophyta</taxon>
        <taxon>Magnoliopsida</taxon>
        <taxon>eudicotyledons</taxon>
        <taxon>Gunneridae</taxon>
        <taxon>Pentapetalae</taxon>
        <taxon>rosids</taxon>
        <taxon>fabids</taxon>
        <taxon>Fabales</taxon>
        <taxon>Fabaceae</taxon>
        <taxon>Papilionoideae</taxon>
        <taxon>50 kb inversion clade</taxon>
        <taxon>NPAAA clade</taxon>
        <taxon>Hologalegina</taxon>
        <taxon>IRL clade</taxon>
        <taxon>Trifolieae</taxon>
        <taxon>Trifolium</taxon>
    </lineage>
</organism>